<dbReference type="InterPro" id="IPR002359">
    <property type="entry name" value="Ribosomal_uL6_CS2"/>
</dbReference>
<organism evidence="13">
    <name type="scientific">Oryza barthii</name>
    <dbReference type="NCBI Taxonomy" id="65489"/>
    <lineage>
        <taxon>Eukaryota</taxon>
        <taxon>Viridiplantae</taxon>
        <taxon>Streptophyta</taxon>
        <taxon>Embryophyta</taxon>
        <taxon>Tracheophyta</taxon>
        <taxon>Spermatophyta</taxon>
        <taxon>Magnoliopsida</taxon>
        <taxon>Liliopsida</taxon>
        <taxon>Poales</taxon>
        <taxon>Poaceae</taxon>
        <taxon>BOP clade</taxon>
        <taxon>Oryzoideae</taxon>
        <taxon>Oryzeae</taxon>
        <taxon>Oryzinae</taxon>
        <taxon>Oryza</taxon>
    </lineage>
</organism>
<dbReference type="FunFam" id="3.90.930.12:FF:000003">
    <property type="entry name" value="60S ribosomal protein L9"/>
    <property type="match status" value="1"/>
</dbReference>
<keyword evidence="5" id="KW-0689">Ribosomal protein</keyword>
<feature type="transmembrane region" description="Helical" evidence="10">
    <location>
        <begin position="654"/>
        <end position="677"/>
    </location>
</feature>
<evidence type="ECO:0000259" key="11">
    <source>
        <dbReference type="Pfam" id="PF00347"/>
    </source>
</evidence>
<dbReference type="PANTHER" id="PTHR31218">
    <property type="entry name" value="WAT1-RELATED PROTEIN"/>
    <property type="match status" value="1"/>
</dbReference>
<feature type="domain" description="EamA" evidence="12">
    <location>
        <begin position="215"/>
        <end position="342"/>
    </location>
</feature>
<comment type="similarity">
    <text evidence="3">Belongs to the universal ribosomal protein uL6 family.</text>
</comment>
<evidence type="ECO:0000256" key="7">
    <source>
        <dbReference type="ARBA" id="ARBA00023136"/>
    </source>
</evidence>
<keyword evidence="7 10" id="KW-0472">Membrane</keyword>
<feature type="transmembrane region" description="Helical" evidence="10">
    <location>
        <begin position="814"/>
        <end position="833"/>
    </location>
</feature>
<evidence type="ECO:0000256" key="2">
    <source>
        <dbReference type="ARBA" id="ARBA00007635"/>
    </source>
</evidence>
<dbReference type="InterPro" id="IPR030184">
    <property type="entry name" value="WAT1-related"/>
</dbReference>
<dbReference type="AlphaFoldDB" id="A0A0D3EZI5"/>
<dbReference type="GO" id="GO:0005840">
    <property type="term" value="C:ribosome"/>
    <property type="evidence" value="ECO:0007669"/>
    <property type="project" value="UniProtKB-KW"/>
</dbReference>
<proteinExistence type="inferred from homology"/>
<dbReference type="eggNOG" id="KOG3255">
    <property type="taxonomic scope" value="Eukaryota"/>
</dbReference>
<evidence type="ECO:0000256" key="6">
    <source>
        <dbReference type="ARBA" id="ARBA00022989"/>
    </source>
</evidence>
<feature type="domain" description="EamA" evidence="12">
    <location>
        <begin position="390"/>
        <end position="528"/>
    </location>
</feature>
<accession>A0A0D3EZI5</accession>
<dbReference type="SUPFAM" id="SSF56053">
    <property type="entry name" value="Ribosomal protein L6"/>
    <property type="match status" value="2"/>
</dbReference>
<dbReference type="EnsemblPlants" id="OBART02G00330.1">
    <property type="protein sequence ID" value="OBART02G00330.1"/>
    <property type="gene ID" value="OBART02G00330"/>
</dbReference>
<evidence type="ECO:0000313" key="13">
    <source>
        <dbReference type="EnsemblPlants" id="OBART02G00330.1"/>
    </source>
</evidence>
<dbReference type="PROSITE" id="PS00700">
    <property type="entry name" value="RIBOSOMAL_L6_2"/>
    <property type="match status" value="1"/>
</dbReference>
<dbReference type="Pfam" id="PF00347">
    <property type="entry name" value="Ribosomal_L6"/>
    <property type="match status" value="2"/>
</dbReference>
<reference evidence="13" key="2">
    <citation type="submission" date="2015-03" db="UniProtKB">
        <authorList>
            <consortium name="EnsemblPlants"/>
        </authorList>
    </citation>
    <scope>IDENTIFICATION</scope>
</reference>
<protein>
    <recommendedName>
        <fullName evidence="15">WAT1-related protein</fullName>
    </recommendedName>
</protein>
<dbReference type="GO" id="GO:1990904">
    <property type="term" value="C:ribonucleoprotein complex"/>
    <property type="evidence" value="ECO:0007669"/>
    <property type="project" value="UniProtKB-KW"/>
</dbReference>
<feature type="transmembrane region" description="Helical" evidence="10">
    <location>
        <begin position="840"/>
        <end position="860"/>
    </location>
</feature>
<evidence type="ECO:0000256" key="4">
    <source>
        <dbReference type="ARBA" id="ARBA00022692"/>
    </source>
</evidence>
<evidence type="ECO:0000256" key="10">
    <source>
        <dbReference type="SAM" id="Phobius"/>
    </source>
</evidence>
<feature type="domain" description="Large ribosomal subunit protein uL6 alpha-beta" evidence="11">
    <location>
        <begin position="100"/>
        <end position="179"/>
    </location>
</feature>
<keyword evidence="6 10" id="KW-1133">Transmembrane helix</keyword>
<reference evidence="13" key="1">
    <citation type="journal article" date="2009" name="Rice">
        <title>De Novo Next Generation Sequencing of Plant Genomes.</title>
        <authorList>
            <person name="Rounsley S."/>
            <person name="Marri P.R."/>
            <person name="Yu Y."/>
            <person name="He R."/>
            <person name="Sisneros N."/>
            <person name="Goicoechea J.L."/>
            <person name="Lee S.J."/>
            <person name="Angelova A."/>
            <person name="Kudrna D."/>
            <person name="Luo M."/>
            <person name="Affourtit J."/>
            <person name="Desany B."/>
            <person name="Knight J."/>
            <person name="Niazi F."/>
            <person name="Egholm M."/>
            <person name="Wing R.A."/>
        </authorList>
    </citation>
    <scope>NUCLEOTIDE SEQUENCE [LARGE SCALE GENOMIC DNA]</scope>
    <source>
        <strain evidence="13">cv. IRGC 105608</strain>
    </source>
</reference>
<dbReference type="InterPro" id="IPR037185">
    <property type="entry name" value="EmrE-like"/>
</dbReference>
<feature type="transmembrane region" description="Helical" evidence="10">
    <location>
        <begin position="626"/>
        <end position="648"/>
    </location>
</feature>
<dbReference type="GO" id="GO:0022857">
    <property type="term" value="F:transmembrane transporter activity"/>
    <property type="evidence" value="ECO:0007669"/>
    <property type="project" value="InterPro"/>
</dbReference>
<feature type="transmembrane region" description="Helical" evidence="10">
    <location>
        <begin position="300"/>
        <end position="324"/>
    </location>
</feature>
<dbReference type="Gramene" id="OBART02G00330.1">
    <property type="protein sequence ID" value="OBART02G00330.1"/>
    <property type="gene ID" value="OBART02G00330"/>
</dbReference>
<feature type="transmembrane region" description="Helical" evidence="10">
    <location>
        <begin position="275"/>
        <end position="294"/>
    </location>
</feature>
<feature type="transmembrane region" description="Helical" evidence="10">
    <location>
        <begin position="452"/>
        <end position="472"/>
    </location>
</feature>
<comment type="subcellular location">
    <subcellularLocation>
        <location evidence="1">Membrane</location>
        <topology evidence="1">Multi-pass membrane protein</topology>
    </subcellularLocation>
</comment>
<feature type="transmembrane region" description="Helical" evidence="10">
    <location>
        <begin position="419"/>
        <end position="440"/>
    </location>
</feature>
<dbReference type="PaxDb" id="65489-OBART02G00330.1"/>
<feature type="transmembrane region" description="Helical" evidence="10">
    <location>
        <begin position="866"/>
        <end position="885"/>
    </location>
</feature>
<evidence type="ECO:0000259" key="12">
    <source>
        <dbReference type="Pfam" id="PF00892"/>
    </source>
</evidence>
<name>A0A0D3EZI5_9ORYZ</name>
<sequence length="931" mass="101765">MKTILASETMEIPSGVTVHVAAKVVTVEGPRGKLTRNFKHLNLDFQLLEVEGVRKLQVDAWFGTRRTMAAIRTAISHVQNLITGVTKGYRYKMRFVYAHFPINASITNSNTAIEIRNFLGEKKVRKVDMLEGVTILRSEKVKDELVLDGNDIELVSRSAALINQKCHVKNKDIRKFLDGIYVSDKGTITEDQIGWTNGMLLTQRMNWVEFLKPVVAMLVFDTLFALMTALVKKALADGLNHVVFITLRQFVAAVLLAPIAYFKERNTRPRFTTEIFAYMFMSALLGGLCAQYLFFLGLSYTTATLTATFSNMTPVFTFLIAIPLQLETVDVRSKAGLAKVIGTLMSVGGATLLGLYKGAALTHTTSSVQEHGAKGITSNSSSISKERWMLGSVLLVLNCISFSLWMLLQGKLTKKYPAVFSSTAFMTSFSSMQAGVVALTTQRRLSVWLIRGNIQIIAVVFAGVGVSGIGYVLMTWCIEKKGPVFTAGFMPLIQIMAALIDLFFLHEQIFLGSAIGAALVIGGLYLLLWGKSKEASATALLAKARCVRVKRAVTHDHKAEECRTVMTMLVFDLISAVMTALVKKALEQGLNRLVLITLRQLVATLFLSPIAYFKERNTRPKMTWEIFVYLFFSALLGAGLSQYSFFYGLQYTTATYAITFANLSPVLTFLIAIALGVESLNMKSMAGGAKVLGTLTSMAGVLLLSLYKGVALTNHPSAAAAMDASAGGGHGGSVMVKNNKQWTLGTVMLLGNCLCFSLWLLLQGKLTKKYPAIYSCTAIMFFISTLQGGALTLATERLTASAWTLTNKVEIVTVIYSGVMASGVGYLIMTWCVGKRGPVFTAAFIPVIQIMVAFIDFFFLHEQLHLGSVLGSVLMILGLYLLLWGKKKDAAAASSVVVVVCCPEPKHLPVDDEEAPNTIKAQQQPPSPLKL</sequence>
<keyword evidence="8" id="KW-0687">Ribonucleoprotein</keyword>
<dbReference type="Pfam" id="PF00892">
    <property type="entry name" value="EamA"/>
    <property type="match status" value="4"/>
</dbReference>
<keyword evidence="4 10" id="KW-0812">Transmembrane</keyword>
<evidence type="ECO:0000256" key="1">
    <source>
        <dbReference type="ARBA" id="ARBA00004141"/>
    </source>
</evidence>
<feature type="transmembrane region" description="Helical" evidence="10">
    <location>
        <begin position="742"/>
        <end position="761"/>
    </location>
</feature>
<dbReference type="InterPro" id="IPR036789">
    <property type="entry name" value="Ribosomal_uL6-like_a/b-dom_sf"/>
</dbReference>
<dbReference type="Proteomes" id="UP000026960">
    <property type="component" value="Chromosome 2"/>
</dbReference>
<dbReference type="GO" id="GO:0016020">
    <property type="term" value="C:membrane"/>
    <property type="evidence" value="ECO:0007669"/>
    <property type="project" value="UniProtKB-SubCell"/>
</dbReference>
<dbReference type="GO" id="GO:0003735">
    <property type="term" value="F:structural constituent of ribosome"/>
    <property type="evidence" value="ECO:0007669"/>
    <property type="project" value="InterPro"/>
</dbReference>
<dbReference type="InterPro" id="IPR020040">
    <property type="entry name" value="Ribosomal_uL6_a/b-dom"/>
</dbReference>
<feature type="transmembrane region" description="Helical" evidence="10">
    <location>
        <begin position="773"/>
        <end position="794"/>
    </location>
</feature>
<dbReference type="FunFam" id="3.90.930.12:FF:000004">
    <property type="entry name" value="60S ribosomal protein L9"/>
    <property type="match status" value="1"/>
</dbReference>
<feature type="transmembrane region" description="Helical" evidence="10">
    <location>
        <begin position="210"/>
        <end position="230"/>
    </location>
</feature>
<feature type="transmembrane region" description="Helical" evidence="10">
    <location>
        <begin position="484"/>
        <end position="503"/>
    </location>
</feature>
<evidence type="ECO:0000256" key="8">
    <source>
        <dbReference type="ARBA" id="ARBA00023274"/>
    </source>
</evidence>
<feature type="domain" description="Large ribosomal subunit protein uL6 alpha-beta" evidence="11">
    <location>
        <begin position="12"/>
        <end position="88"/>
    </location>
</feature>
<dbReference type="GO" id="GO:0019843">
    <property type="term" value="F:rRNA binding"/>
    <property type="evidence" value="ECO:0007669"/>
    <property type="project" value="InterPro"/>
</dbReference>
<feature type="transmembrane region" description="Helical" evidence="10">
    <location>
        <begin position="336"/>
        <end position="356"/>
    </location>
</feature>
<evidence type="ECO:0000256" key="5">
    <source>
        <dbReference type="ARBA" id="ARBA00022980"/>
    </source>
</evidence>
<keyword evidence="14" id="KW-1185">Reference proteome</keyword>
<dbReference type="InterPro" id="IPR000620">
    <property type="entry name" value="EamA_dom"/>
</dbReference>
<dbReference type="Gene3D" id="3.90.930.12">
    <property type="entry name" value="Ribosomal protein L6, alpha-beta domain"/>
    <property type="match status" value="2"/>
</dbReference>
<feature type="transmembrane region" description="Helical" evidence="10">
    <location>
        <begin position="689"/>
        <end position="707"/>
    </location>
</feature>
<feature type="region of interest" description="Disordered" evidence="9">
    <location>
        <begin position="911"/>
        <end position="931"/>
    </location>
</feature>
<dbReference type="HOGENOM" id="CLU_005241_1_0_1"/>
<comment type="similarity">
    <text evidence="2">Belongs to the drug/metabolite transporter (DMT) superfamily. Plant drug/metabolite exporter (P-DME) (TC 2.A.7.4) family.</text>
</comment>
<dbReference type="SUPFAM" id="SSF103481">
    <property type="entry name" value="Multidrug resistance efflux transporter EmrE"/>
    <property type="match status" value="4"/>
</dbReference>
<evidence type="ECO:0000256" key="3">
    <source>
        <dbReference type="ARBA" id="ARBA00009356"/>
    </source>
</evidence>
<evidence type="ECO:0000256" key="9">
    <source>
        <dbReference type="SAM" id="MobiDB-lite"/>
    </source>
</evidence>
<feature type="domain" description="EamA" evidence="12">
    <location>
        <begin position="566"/>
        <end position="704"/>
    </location>
</feature>
<dbReference type="STRING" id="65489.A0A0D3EZI5"/>
<feature type="transmembrane region" description="Helical" evidence="10">
    <location>
        <begin position="509"/>
        <end position="528"/>
    </location>
</feature>
<evidence type="ECO:0008006" key="15">
    <source>
        <dbReference type="Google" id="ProtNLM"/>
    </source>
</evidence>
<dbReference type="GO" id="GO:0006412">
    <property type="term" value="P:translation"/>
    <property type="evidence" value="ECO:0007669"/>
    <property type="project" value="InterPro"/>
</dbReference>
<feature type="domain" description="EamA" evidence="12">
    <location>
        <begin position="744"/>
        <end position="883"/>
    </location>
</feature>
<evidence type="ECO:0000313" key="14">
    <source>
        <dbReference type="Proteomes" id="UP000026960"/>
    </source>
</evidence>
<feature type="transmembrane region" description="Helical" evidence="10">
    <location>
        <begin position="242"/>
        <end position="263"/>
    </location>
</feature>
<feature type="transmembrane region" description="Helical" evidence="10">
    <location>
        <begin position="388"/>
        <end position="407"/>
    </location>
</feature>